<gene>
    <name evidence="2" type="ORF">BFC18_04255</name>
</gene>
<protein>
    <recommendedName>
        <fullName evidence="4">Stress protein</fullName>
    </recommendedName>
</protein>
<feature type="transmembrane region" description="Helical" evidence="1">
    <location>
        <begin position="210"/>
        <end position="229"/>
    </location>
</feature>
<feature type="transmembrane region" description="Helical" evidence="1">
    <location>
        <begin position="117"/>
        <end position="134"/>
    </location>
</feature>
<evidence type="ECO:0000313" key="3">
    <source>
        <dbReference type="Proteomes" id="UP000175691"/>
    </source>
</evidence>
<feature type="transmembrane region" description="Helical" evidence="1">
    <location>
        <begin position="86"/>
        <end position="105"/>
    </location>
</feature>
<proteinExistence type="predicted"/>
<organism evidence="2 3">
    <name type="scientific">Alteromonas confluentis</name>
    <dbReference type="NCBI Taxonomy" id="1656094"/>
    <lineage>
        <taxon>Bacteria</taxon>
        <taxon>Pseudomonadati</taxon>
        <taxon>Pseudomonadota</taxon>
        <taxon>Gammaproteobacteria</taxon>
        <taxon>Alteromonadales</taxon>
        <taxon>Alteromonadaceae</taxon>
        <taxon>Alteromonas/Salinimonas group</taxon>
        <taxon>Alteromonas</taxon>
    </lineage>
</organism>
<dbReference type="InterPro" id="IPR010380">
    <property type="entry name" value="DUF975"/>
</dbReference>
<dbReference type="RefSeq" id="WP_070123705.1">
    <property type="nucleotide sequence ID" value="NZ_MDHN01000007.1"/>
</dbReference>
<feature type="transmembrane region" description="Helical" evidence="1">
    <location>
        <begin position="140"/>
        <end position="163"/>
    </location>
</feature>
<name>A0A1E7ZF75_9ALTE</name>
<dbReference type="OrthoDB" id="5915045at2"/>
<keyword evidence="1" id="KW-1133">Transmembrane helix</keyword>
<keyword evidence="1" id="KW-0812">Transmembrane</keyword>
<sequence length="249" mass="27316">MSASNKPPFNTALNDRYKIIKEKGQFDFKQIARVAIALLKANIWPLISASSVIVFTVLAFALLIANSFPLEELTGMPAQQQGILDIAMIIIVAPLSAGLSVMGINIARRQKVTMTDIFKFVSWVLPLALAQLLISVLVQLGLAVLIIPGLYVFVASTFTLPLIADKKMGVLQAVMASCRAVNQYLLSFIVLFVIFLVLFLLSIFTFGLGFLLIMPLYFVVTGLLYTTIFDTAEDQQALTGDRQESTFDA</sequence>
<reference evidence="2 3" key="1">
    <citation type="submission" date="2016-08" db="EMBL/GenBank/DDBJ databases">
        <authorList>
            <person name="Seilhamer J.J."/>
        </authorList>
    </citation>
    <scope>NUCLEOTIDE SEQUENCE [LARGE SCALE GENOMIC DNA]</scope>
    <source>
        <strain evidence="2 3">KCTC 42603</strain>
    </source>
</reference>
<feature type="transmembrane region" description="Helical" evidence="1">
    <location>
        <begin position="43"/>
        <end position="66"/>
    </location>
</feature>
<keyword evidence="1" id="KW-0472">Membrane</keyword>
<dbReference type="PANTHER" id="PTHR40076:SF1">
    <property type="entry name" value="MEMBRANE PROTEIN"/>
    <property type="match status" value="1"/>
</dbReference>
<dbReference type="PANTHER" id="PTHR40076">
    <property type="entry name" value="MEMBRANE PROTEIN-RELATED"/>
    <property type="match status" value="1"/>
</dbReference>
<feature type="transmembrane region" description="Helical" evidence="1">
    <location>
        <begin position="184"/>
        <end position="204"/>
    </location>
</feature>
<comment type="caution">
    <text evidence="2">The sequence shown here is derived from an EMBL/GenBank/DDBJ whole genome shotgun (WGS) entry which is preliminary data.</text>
</comment>
<dbReference type="Proteomes" id="UP000175691">
    <property type="component" value="Unassembled WGS sequence"/>
</dbReference>
<evidence type="ECO:0000256" key="1">
    <source>
        <dbReference type="SAM" id="Phobius"/>
    </source>
</evidence>
<accession>A0A1E7ZF75</accession>
<dbReference type="STRING" id="1656094.BFC18_04255"/>
<evidence type="ECO:0000313" key="2">
    <source>
        <dbReference type="EMBL" id="OFC72175.1"/>
    </source>
</evidence>
<evidence type="ECO:0008006" key="4">
    <source>
        <dbReference type="Google" id="ProtNLM"/>
    </source>
</evidence>
<dbReference type="EMBL" id="MDHN01000007">
    <property type="protein sequence ID" value="OFC72175.1"/>
    <property type="molecule type" value="Genomic_DNA"/>
</dbReference>
<keyword evidence="3" id="KW-1185">Reference proteome</keyword>
<dbReference type="AlphaFoldDB" id="A0A1E7ZF75"/>